<comment type="caution">
    <text evidence="2">The sequence shown here is derived from an EMBL/GenBank/DDBJ whole genome shotgun (WGS) entry which is preliminary data.</text>
</comment>
<keyword evidence="1" id="KW-0732">Signal</keyword>
<reference evidence="3" key="1">
    <citation type="journal article" date="2019" name="Nat. Commun.">
        <title>Expansion of phycobilisome linker gene families in mesophilic red algae.</title>
        <authorList>
            <person name="Lee J."/>
            <person name="Kim D."/>
            <person name="Bhattacharya D."/>
            <person name="Yoon H.S."/>
        </authorList>
    </citation>
    <scope>NUCLEOTIDE SEQUENCE [LARGE SCALE GENOMIC DNA]</scope>
    <source>
        <strain evidence="3">CCMP 1328</strain>
    </source>
</reference>
<dbReference type="EMBL" id="VRMN01000032">
    <property type="protein sequence ID" value="KAA8490349.1"/>
    <property type="molecule type" value="Genomic_DNA"/>
</dbReference>
<dbReference type="Proteomes" id="UP000324585">
    <property type="component" value="Unassembled WGS sequence"/>
</dbReference>
<sequence length="1391" mass="152625">MVGTKGRMYVAWLALLFVVGATCVAAVPSVAIDRSILGVQRAEECSSTNELRRNAPQCNDKDVVFSSSTGWAPSAGGCASSAVTRVQVPGLVQVDYPAGCAMTVKADVGVSGTNQCEGFLMVLEAFLEQQVPFLARVKDLGLVDITTDLLQGPEDVLLGRELRARGDGASNCDKLPLDDDEVYYFADLTFTNELQLDFPVLEKLPPVVRNLVDAQSSGGSVGEVIPGEATEFAGERVCIATSVCGGWDDGFALHIDRQGKIAQILTIPLFPPFLTFKPLGIAYSFKGRFGQESETRYWSGRSNFVVLLPNVNFWIRGRILGGLEFFDDRQSGFTVGAELMVELALDRESLLAETVEGTSMTITTYRGGDEVYKFELPSPKSGIFLRHTEPAQDECSPRGVFATLDSGGFNFKMGGSGGVLKDMLGDQTLAVTQDFAVLWDDRNLRAFSWRLSLTCKIFNALDINGNILLEILNPDEIQLRTSSDLSGCGTSPALEGYDDPFKQKIAAAFGSTGAILFSVGTTDTCLDLKALSLLSLKVESCGFFYAIGFGGDFLTRIAARITVASLASVAGVLELGFGAQSGRVSGSVDLAVIVLGLPATAEISVDGQLTDPWTAWNWQINMPNIPLKKLVPEEIVDAVDRAGESVKEEKDNLFNYLADREESFRKGAEAFVGAIGEIAECSVELVESFFELRQPQCNLDNFESLWKQLFEVNPENLEAYFADKFKSVLKTGCEWVKNLIPSSREILSPPVEIGRDEFGCRQWEVYEYVDTCDKFLAILSGGLSCLYRGKPCKEVIRIDKDPACGEDHALKYKNAEDMYEQMKDAQLNLASFEATAAKDLEFFGLSPEEKLKIIEENTDCEYTSAKVGANNQITVQVECKTVRFISRTELVEVSFSRTDIVDATNDATLRASEERIVTKTNMEAAAKFSGEFYNPVPPLEEPREKVQPVLERPRDIEVPCTSSLARVTTRVAVVDVECQGGNPIGATDELLEDDGCGEEKIRRTFRYTDACGQVADPVQMIITKKAVGVSAPERIAPQMFACEEPVADGYNAPATIFDLNSVNAPCSDDLSVSYSDSDIRFVCSGQGIKGWNVPRLYTIEDECDQTDTTNQLVVRTDYDEPEWVSVPKIQIVSCRADISTASLGLPMAEDNCDPLEVTASLLTYNDEDRMQPPCPIGFYRAFEVADRVCNANQAVQRIEAFRFEFRRDVISAKAPKASDVHQRYPQAFYDATSLLPTFTVEKIKKGKPSLQIFRLEGVYDAVLNEPSMTCNFTFEGLTSAEQEQQALSVDFLNVDGNVDLGVAGLGDGVGRWDALPYEGISWPDALQLIGEGGRTYLRVKLFPAEFAVLHEYIGQYSYDRGGMMVRAPTICVSQANVTYEDYIAFTLMTVL</sequence>
<evidence type="ECO:0000313" key="3">
    <source>
        <dbReference type="Proteomes" id="UP000324585"/>
    </source>
</evidence>
<proteinExistence type="predicted"/>
<gene>
    <name evidence="2" type="ORF">FVE85_4594</name>
</gene>
<organism evidence="2 3">
    <name type="scientific">Porphyridium purpureum</name>
    <name type="common">Red alga</name>
    <name type="synonym">Porphyridium cruentum</name>
    <dbReference type="NCBI Taxonomy" id="35688"/>
    <lineage>
        <taxon>Eukaryota</taxon>
        <taxon>Rhodophyta</taxon>
        <taxon>Bangiophyceae</taxon>
        <taxon>Porphyridiales</taxon>
        <taxon>Porphyridiaceae</taxon>
        <taxon>Porphyridium</taxon>
    </lineage>
</organism>
<protein>
    <submittedName>
        <fullName evidence="2">Uncharacterized protein</fullName>
    </submittedName>
</protein>
<name>A0A5J4YFT5_PORPP</name>
<feature type="chain" id="PRO_5023938374" evidence="1">
    <location>
        <begin position="27"/>
        <end position="1391"/>
    </location>
</feature>
<accession>A0A5J4YFT5</accession>
<evidence type="ECO:0000313" key="2">
    <source>
        <dbReference type="EMBL" id="KAA8490349.1"/>
    </source>
</evidence>
<evidence type="ECO:0000256" key="1">
    <source>
        <dbReference type="SAM" id="SignalP"/>
    </source>
</evidence>
<keyword evidence="3" id="KW-1185">Reference proteome</keyword>
<feature type="signal peptide" evidence="1">
    <location>
        <begin position="1"/>
        <end position="26"/>
    </location>
</feature>